<name>A0A970B6J5_9GAMM</name>
<dbReference type="GO" id="GO:0052689">
    <property type="term" value="F:carboxylic ester hydrolase activity"/>
    <property type="evidence" value="ECO:0007669"/>
    <property type="project" value="UniProtKB-ARBA"/>
</dbReference>
<dbReference type="SUPFAM" id="SSF53474">
    <property type="entry name" value="alpha/beta-Hydrolases"/>
    <property type="match status" value="1"/>
</dbReference>
<keyword evidence="1" id="KW-0378">Hydrolase</keyword>
<dbReference type="InterPro" id="IPR000383">
    <property type="entry name" value="Xaa-Pro-like_dom"/>
</dbReference>
<accession>A0A970B6J5</accession>
<protein>
    <recommendedName>
        <fullName evidence="2">Xaa-Pro dipeptidyl-peptidase-like domain-containing protein</fullName>
    </recommendedName>
</protein>
<dbReference type="Gene3D" id="3.40.50.1820">
    <property type="entry name" value="alpha/beta hydrolase"/>
    <property type="match status" value="1"/>
</dbReference>
<dbReference type="Pfam" id="PF02129">
    <property type="entry name" value="Peptidase_S15"/>
    <property type="match status" value="1"/>
</dbReference>
<sequence length="669" mass="71549">MDVRRAAGWMRVWGVLGLVGFLSACGTSATPKTTAYSQTIPKCASPLPPEAQQFTLTDDIPQDFDATVDPAPQTTIAFTVMLPERCADNRFPIVLQSHGFGGARQTALAADGTLYPQHAGLDSIDELTTALPYHGYIVISFDERGHGESQPKDGGGYTRLIDPAAETQDARAILDWAYDHASEIQAQTQDDTGIAKDVRVGTLGYSYGGAFQWPLAALDPRVDAIVPIASWHNLLYSVAPGHVMKQSWAQILCLFATIPSDLAVVGSINTPLVDTMCNQIAIRNPFAFTMRTLDDLLDATSRDTARPRPISADEFMTFFGTHGLNYFRNQQAAGEPWGFGEKQAKLRPVPALILQGNRDNLFNMTDGYWNWRYLRDAGGDVRFMTMESGHLNPLAGQIEGTMNCGTVKGVNAIVAWFDEKLKGHDTLDYDTLPQVCISVADTVGAPDVPAAAVELDDVPVGSQSGDGAVPATLDSLDVTVPATAAQPQFVPVLTVQGDDKVIAGIPLIRSLTVTPGAGAVHDAIALVGVGIRRNGQTLLVDQQLTPFQQGAYTANDDINEGDPILLPGVGERLRDGDELGLLFYEQSPQYAVVVSADGLANLPEGAVSLLFGKPLPIPIASILEPPFDVLTNPNPYSVTASGIELPVIVPGTYPHSTYTQGEGSDAPVQ</sequence>
<reference evidence="3" key="1">
    <citation type="submission" date="2020-03" db="EMBL/GenBank/DDBJ databases">
        <title>Solimonas marina sp. nov., isolated from deep seawater of the Pacific Ocean.</title>
        <authorList>
            <person name="Liu X."/>
            <person name="Lai Q."/>
            <person name="Sun F."/>
            <person name="Gai Y."/>
            <person name="Li G."/>
            <person name="Shao Z."/>
        </authorList>
    </citation>
    <scope>NUCLEOTIDE SEQUENCE</scope>
    <source>
        <strain evidence="3">C16B3</strain>
    </source>
</reference>
<dbReference type="PANTHER" id="PTHR22946:SF9">
    <property type="entry name" value="POLYKETIDE TRANSFERASE AF380"/>
    <property type="match status" value="1"/>
</dbReference>
<comment type="caution">
    <text evidence="3">The sequence shown here is derived from an EMBL/GenBank/DDBJ whole genome shotgun (WGS) entry which is preliminary data.</text>
</comment>
<proteinExistence type="predicted"/>
<dbReference type="Proteomes" id="UP000653472">
    <property type="component" value="Unassembled WGS sequence"/>
</dbReference>
<evidence type="ECO:0000313" key="3">
    <source>
        <dbReference type="EMBL" id="NKF22670.1"/>
    </source>
</evidence>
<evidence type="ECO:0000256" key="1">
    <source>
        <dbReference type="ARBA" id="ARBA00022801"/>
    </source>
</evidence>
<organism evidence="3 4">
    <name type="scientific">Solimonas marina</name>
    <dbReference type="NCBI Taxonomy" id="2714601"/>
    <lineage>
        <taxon>Bacteria</taxon>
        <taxon>Pseudomonadati</taxon>
        <taxon>Pseudomonadota</taxon>
        <taxon>Gammaproteobacteria</taxon>
        <taxon>Nevskiales</taxon>
        <taxon>Nevskiaceae</taxon>
        <taxon>Solimonas</taxon>
    </lineage>
</organism>
<evidence type="ECO:0000313" key="4">
    <source>
        <dbReference type="Proteomes" id="UP000653472"/>
    </source>
</evidence>
<dbReference type="RefSeq" id="WP_168147909.1">
    <property type="nucleotide sequence ID" value="NZ_JAAVXB010000004.1"/>
</dbReference>
<dbReference type="EMBL" id="JAAVXB010000004">
    <property type="protein sequence ID" value="NKF22670.1"/>
    <property type="molecule type" value="Genomic_DNA"/>
</dbReference>
<dbReference type="InterPro" id="IPR029058">
    <property type="entry name" value="AB_hydrolase_fold"/>
</dbReference>
<dbReference type="PANTHER" id="PTHR22946">
    <property type="entry name" value="DIENELACTONE HYDROLASE DOMAIN-CONTAINING PROTEIN-RELATED"/>
    <property type="match status" value="1"/>
</dbReference>
<dbReference type="AlphaFoldDB" id="A0A970B6J5"/>
<gene>
    <name evidence="3" type="ORF">G7Y82_10100</name>
</gene>
<dbReference type="PROSITE" id="PS51257">
    <property type="entry name" value="PROKAR_LIPOPROTEIN"/>
    <property type="match status" value="1"/>
</dbReference>
<feature type="domain" description="Xaa-Pro dipeptidyl-peptidase-like" evidence="2">
    <location>
        <begin position="75"/>
        <end position="245"/>
    </location>
</feature>
<keyword evidence="4" id="KW-1185">Reference proteome</keyword>
<dbReference type="InterPro" id="IPR050261">
    <property type="entry name" value="FrsA_esterase"/>
</dbReference>
<evidence type="ECO:0000259" key="2">
    <source>
        <dbReference type="Pfam" id="PF02129"/>
    </source>
</evidence>